<dbReference type="PANTHER" id="PTHR43475">
    <property type="entry name" value="METHYLTHIORIBOSE-1-PHOSPHATE ISOMERASE"/>
    <property type="match status" value="1"/>
</dbReference>
<dbReference type="InterPro" id="IPR027363">
    <property type="entry name" value="M1Pi_N"/>
</dbReference>
<evidence type="ECO:0000256" key="1">
    <source>
        <dbReference type="RuleBase" id="RU003814"/>
    </source>
</evidence>
<dbReference type="EMBL" id="UGMD01000002">
    <property type="protein sequence ID" value="STV43942.1"/>
    <property type="molecule type" value="Genomic_DNA"/>
</dbReference>
<dbReference type="Gene3D" id="1.20.120.420">
    <property type="entry name" value="translation initiation factor eif-2b, domain 1"/>
    <property type="match status" value="1"/>
</dbReference>
<protein>
    <submittedName>
        <fullName evidence="3">Methylthioribose-1-phosphate isomerase</fullName>
        <ecNumber evidence="3">5.3.1.23</ecNumber>
    </submittedName>
</protein>
<comment type="similarity">
    <text evidence="1">Belongs to the eIF-2B alpha/beta/delta subunits family.</text>
</comment>
<dbReference type="AlphaFoldDB" id="A0A378BK61"/>
<evidence type="ECO:0000313" key="3">
    <source>
        <dbReference type="EMBL" id="STV43942.1"/>
    </source>
</evidence>
<dbReference type="GO" id="GO:0046523">
    <property type="term" value="F:S-methyl-5-thioribose-1-phosphate isomerase activity"/>
    <property type="evidence" value="ECO:0007669"/>
    <property type="project" value="UniProtKB-EC"/>
</dbReference>
<dbReference type="GO" id="GO:0019509">
    <property type="term" value="P:L-methionine salvage from methylthioadenosine"/>
    <property type="evidence" value="ECO:0007669"/>
    <property type="project" value="TreeGrafter"/>
</dbReference>
<organism evidence="3 4">
    <name type="scientific">Klebsiella pneumoniae</name>
    <dbReference type="NCBI Taxonomy" id="573"/>
    <lineage>
        <taxon>Bacteria</taxon>
        <taxon>Pseudomonadati</taxon>
        <taxon>Pseudomonadota</taxon>
        <taxon>Gammaproteobacteria</taxon>
        <taxon>Enterobacterales</taxon>
        <taxon>Enterobacteriaceae</taxon>
        <taxon>Klebsiella/Raoultella group</taxon>
        <taxon>Klebsiella</taxon>
        <taxon>Klebsiella pneumoniae complex</taxon>
    </lineage>
</organism>
<dbReference type="SUPFAM" id="SSF100950">
    <property type="entry name" value="NagB/RpiA/CoA transferase-like"/>
    <property type="match status" value="1"/>
</dbReference>
<dbReference type="InterPro" id="IPR000649">
    <property type="entry name" value="IF-2B-related"/>
</dbReference>
<proteinExistence type="inferred from homology"/>
<keyword evidence="3" id="KW-0413">Isomerase</keyword>
<feature type="compositionally biased region" description="Basic residues" evidence="2">
    <location>
        <begin position="190"/>
        <end position="203"/>
    </location>
</feature>
<accession>A0A378BK61</accession>
<feature type="region of interest" description="Disordered" evidence="2">
    <location>
        <begin position="171"/>
        <end position="203"/>
    </location>
</feature>
<gene>
    <name evidence="3" type="primary">mtnA</name>
    <name evidence="3" type="ORF">NCTC204_06847</name>
</gene>
<dbReference type="Pfam" id="PF01008">
    <property type="entry name" value="IF-2B"/>
    <property type="match status" value="1"/>
</dbReference>
<evidence type="ECO:0000313" key="4">
    <source>
        <dbReference type="Proteomes" id="UP000255192"/>
    </source>
</evidence>
<name>A0A378BK61_KLEPN</name>
<dbReference type="InterPro" id="IPR037171">
    <property type="entry name" value="NagB/RpiA_transferase-like"/>
</dbReference>
<dbReference type="EC" id="5.3.1.23" evidence="3"/>
<dbReference type="Proteomes" id="UP000255192">
    <property type="component" value="Unassembled WGS sequence"/>
</dbReference>
<dbReference type="PANTHER" id="PTHR43475:SF1">
    <property type="entry name" value="METHYLTHIORIBOSE-1-PHOSPHATE ISOMERASE"/>
    <property type="match status" value="1"/>
</dbReference>
<evidence type="ECO:0000256" key="2">
    <source>
        <dbReference type="SAM" id="MobiDB-lite"/>
    </source>
</evidence>
<reference evidence="3 4" key="1">
    <citation type="submission" date="2018-06" db="EMBL/GenBank/DDBJ databases">
        <authorList>
            <consortium name="Pathogen Informatics"/>
            <person name="Doyle S."/>
        </authorList>
    </citation>
    <scope>NUCLEOTIDE SEQUENCE [LARGE SCALE GENOMIC DNA]</scope>
    <source>
        <strain evidence="3 4">NCTC204</strain>
    </source>
</reference>
<sequence length="203" mass="21930">MRCWWTIFIPCGCAARPLIGLSASLLLALLAQRGLNRDALQQALETLRAARPTAVNLMNNLDRMKQALALEDYPQALEAEALRLVEEDKQLCDRIAEAGSALVKPGSRLLTHCNTGGLATAGVGTALGVIALAHRQGKVTNVWVDETRPLLQGGRFNRLGAGRAGRALSADRRFNGRQPDGAGAGGCGVGRRRPYRRQRRRGE</sequence>